<dbReference type="RefSeq" id="WP_013148686.1">
    <property type="nucleotide sequence ID" value="NC_014207.1"/>
</dbReference>
<feature type="transmembrane region" description="Helical" evidence="1">
    <location>
        <begin position="200"/>
        <end position="219"/>
    </location>
</feature>
<dbReference type="STRING" id="666681.M301_2002"/>
<dbReference type="PANTHER" id="PTHR46663:SF2">
    <property type="entry name" value="GGDEF DOMAIN-CONTAINING PROTEIN"/>
    <property type="match status" value="1"/>
</dbReference>
<dbReference type="GO" id="GO:0003824">
    <property type="term" value="F:catalytic activity"/>
    <property type="evidence" value="ECO:0007669"/>
    <property type="project" value="UniProtKB-ARBA"/>
</dbReference>
<keyword evidence="1" id="KW-0812">Transmembrane</keyword>
<dbReference type="InterPro" id="IPR029787">
    <property type="entry name" value="Nucleotide_cyclase"/>
</dbReference>
<evidence type="ECO:0000313" key="3">
    <source>
        <dbReference type="EMBL" id="ADI30374.1"/>
    </source>
</evidence>
<dbReference type="PROSITE" id="PS50887">
    <property type="entry name" value="GGDEF"/>
    <property type="match status" value="1"/>
</dbReference>
<feature type="transmembrane region" description="Helical" evidence="1">
    <location>
        <begin position="16"/>
        <end position="35"/>
    </location>
</feature>
<gene>
    <name evidence="3" type="ordered locus">M301_2002</name>
</gene>
<dbReference type="PANTHER" id="PTHR46663">
    <property type="entry name" value="DIGUANYLATE CYCLASE DGCT-RELATED"/>
    <property type="match status" value="1"/>
</dbReference>
<dbReference type="KEGG" id="meh:M301_2002"/>
<dbReference type="eggNOG" id="COG2199">
    <property type="taxonomic scope" value="Bacteria"/>
</dbReference>
<dbReference type="HOGENOM" id="CLU_775506_0_0_4"/>
<reference evidence="4" key="1">
    <citation type="submission" date="2010-05" db="EMBL/GenBank/DDBJ databases">
        <title>Complete sequence of Methylotenera sp. 301.</title>
        <authorList>
            <person name="Lucas S."/>
            <person name="Copeland A."/>
            <person name="Lapidus A."/>
            <person name="Cheng J.-F."/>
            <person name="Bruce D."/>
            <person name="Goodwin L."/>
            <person name="Pitluck S."/>
            <person name="Clum A."/>
            <person name="Land M."/>
            <person name="Hauser L."/>
            <person name="Kyrpides N."/>
            <person name="Ivanova N."/>
            <person name="Chistoservova L."/>
            <person name="Kalyuzhnaya M."/>
            <person name="Woyke T."/>
        </authorList>
    </citation>
    <scope>NUCLEOTIDE SEQUENCE [LARGE SCALE GENOMIC DNA]</scope>
    <source>
        <strain evidence="4">301</strain>
    </source>
</reference>
<dbReference type="SUPFAM" id="SSF55073">
    <property type="entry name" value="Nucleotide cyclase"/>
    <property type="match status" value="1"/>
</dbReference>
<organism evidence="3 4">
    <name type="scientific">Methylotenera versatilis (strain 301)</name>
    <dbReference type="NCBI Taxonomy" id="666681"/>
    <lineage>
        <taxon>Bacteria</taxon>
        <taxon>Pseudomonadati</taxon>
        <taxon>Pseudomonadota</taxon>
        <taxon>Betaproteobacteria</taxon>
        <taxon>Nitrosomonadales</taxon>
        <taxon>Methylophilaceae</taxon>
        <taxon>Methylotenera</taxon>
    </lineage>
</organism>
<name>D7DK13_METV0</name>
<reference evidence="3 4" key="2">
    <citation type="journal article" date="2011" name="J. Bacteriol.">
        <title>Genomes of three methylotrophs from a single niche uncover genetic and metabolic divergence of Methylophilaceae.</title>
        <authorList>
            <person name="Lapidus A."/>
            <person name="Clum A."/>
            <person name="Labutti K."/>
            <person name="Kaluzhnaya M.G."/>
            <person name="Lim S."/>
            <person name="Beck D.A."/>
            <person name="Glavina Del Rio T."/>
            <person name="Nolan M."/>
            <person name="Mavromatis K."/>
            <person name="Huntemann M."/>
            <person name="Lucas S."/>
            <person name="Lidstrom M.E."/>
            <person name="Ivanova N."/>
            <person name="Chistoserdova L."/>
        </authorList>
    </citation>
    <scope>NUCLEOTIDE SEQUENCE [LARGE SCALE GENOMIC DNA]</scope>
    <source>
        <strain evidence="3 4">301</strain>
    </source>
</reference>
<dbReference type="AlphaFoldDB" id="D7DK13"/>
<dbReference type="InterPro" id="IPR043128">
    <property type="entry name" value="Rev_trsase/Diguanyl_cyclase"/>
</dbReference>
<dbReference type="OrthoDB" id="9813903at2"/>
<protein>
    <submittedName>
        <fullName evidence="3">Diguanylate cyclase</fullName>
    </submittedName>
</protein>
<keyword evidence="1" id="KW-0472">Membrane</keyword>
<dbReference type="FunFam" id="3.30.70.270:FF:000001">
    <property type="entry name" value="Diguanylate cyclase domain protein"/>
    <property type="match status" value="1"/>
</dbReference>
<dbReference type="InterPro" id="IPR052163">
    <property type="entry name" value="DGC-Regulatory_Protein"/>
</dbReference>
<evidence type="ECO:0000313" key="4">
    <source>
        <dbReference type="Proteomes" id="UP000000383"/>
    </source>
</evidence>
<dbReference type="NCBIfam" id="TIGR00254">
    <property type="entry name" value="GGDEF"/>
    <property type="match status" value="1"/>
</dbReference>
<dbReference type="Gene3D" id="3.30.70.270">
    <property type="match status" value="1"/>
</dbReference>
<dbReference type="CDD" id="cd01949">
    <property type="entry name" value="GGDEF"/>
    <property type="match status" value="1"/>
</dbReference>
<dbReference type="InterPro" id="IPR000160">
    <property type="entry name" value="GGDEF_dom"/>
</dbReference>
<keyword evidence="4" id="KW-1185">Reference proteome</keyword>
<dbReference type="Proteomes" id="UP000000383">
    <property type="component" value="Chromosome"/>
</dbReference>
<keyword evidence="1" id="KW-1133">Transmembrane helix</keyword>
<evidence type="ECO:0000259" key="2">
    <source>
        <dbReference type="PROSITE" id="PS50887"/>
    </source>
</evidence>
<feature type="domain" description="GGDEF" evidence="2">
    <location>
        <begin position="272"/>
        <end position="405"/>
    </location>
</feature>
<accession>D7DK13</accession>
<sequence length="413" mass="46302">MIKFGGLKSFLSSSRFFYILLFTITSAAGVLFVIHTKQAQDEEMRNNLITYARTIEKSIDWQPFAKTLNTDPDLIKVKDLVELNSKLNSACRVNVDCHFIYLLYLDKTQSKKQVRFLLDASPQPPSEISKLAEIFTEASDELKRVMKIRVPIVEGPVTDHWGTWISARVPVSVTVKTPNFVMLNVDVAAKGWNQRLLSKTLFPALLTLFFLLILTGLILRNEYVENLLKQLFESTTVLSELAYYDALTGLPNRRLLDDRAAQAFKAAKRSKHMVAIMFLDLDYFKAVNDDYGHEVGDQLLVSVAGRLKELLRTDDTVARIGGDEFVILLPKVDDEQQATVAAEKIIKALTKPFEVEGKMLEIGGSLGVAIYSKSGATPANLLKCADEAMYSAKRLGRNMFVVYADDILTSSEI</sequence>
<evidence type="ECO:0000256" key="1">
    <source>
        <dbReference type="SAM" id="Phobius"/>
    </source>
</evidence>
<proteinExistence type="predicted"/>
<dbReference type="Pfam" id="PF00990">
    <property type="entry name" value="GGDEF"/>
    <property type="match status" value="1"/>
</dbReference>
<dbReference type="EMBL" id="CP002056">
    <property type="protein sequence ID" value="ADI30374.1"/>
    <property type="molecule type" value="Genomic_DNA"/>
</dbReference>
<dbReference type="SMART" id="SM00267">
    <property type="entry name" value="GGDEF"/>
    <property type="match status" value="1"/>
</dbReference>